<evidence type="ECO:0000313" key="1">
    <source>
        <dbReference type="EMBL" id="RLK56355.1"/>
    </source>
</evidence>
<dbReference type="SUPFAM" id="SSF56059">
    <property type="entry name" value="Glutathione synthetase ATP-binding domain-like"/>
    <property type="match status" value="1"/>
</dbReference>
<proteinExistence type="predicted"/>
<gene>
    <name evidence="1" type="ORF">BCL79_0739</name>
</gene>
<comment type="caution">
    <text evidence="1">The sequence shown here is derived from an EMBL/GenBank/DDBJ whole genome shotgun (WGS) entry which is preliminary data.</text>
</comment>
<keyword evidence="1" id="KW-0436">Ligase</keyword>
<dbReference type="Gene3D" id="3.30.470.20">
    <property type="entry name" value="ATP-grasp fold, B domain"/>
    <property type="match status" value="1"/>
</dbReference>
<protein>
    <submittedName>
        <fullName evidence="1">Glutathione synthase/RimK-type ligase-like ATP-grasp enzyme</fullName>
    </submittedName>
</protein>
<dbReference type="GO" id="GO:0016874">
    <property type="term" value="F:ligase activity"/>
    <property type="evidence" value="ECO:0007669"/>
    <property type="project" value="UniProtKB-KW"/>
</dbReference>
<organism evidence="1 2">
    <name type="scientific">Stenotrophomonas rhizophila</name>
    <dbReference type="NCBI Taxonomy" id="216778"/>
    <lineage>
        <taxon>Bacteria</taxon>
        <taxon>Pseudomonadati</taxon>
        <taxon>Pseudomonadota</taxon>
        <taxon>Gammaproteobacteria</taxon>
        <taxon>Lysobacterales</taxon>
        <taxon>Lysobacteraceae</taxon>
        <taxon>Stenotrophomonas</taxon>
    </lineage>
</organism>
<dbReference type="EMBL" id="RCDC01000004">
    <property type="protein sequence ID" value="RLK56355.1"/>
    <property type="molecule type" value="Genomic_DNA"/>
</dbReference>
<dbReference type="Proteomes" id="UP000274786">
    <property type="component" value="Unassembled WGS sequence"/>
</dbReference>
<evidence type="ECO:0000313" key="2">
    <source>
        <dbReference type="Proteomes" id="UP000274786"/>
    </source>
</evidence>
<sequence>MPSSWREVVITVVSSFLDLHAAAIVWSLNKAGVSAELVETFFGLDQEGAGVSVTACSAEEDQNSVTVELGRSFSEQKLMYFRGDYTPRVDMLEGEEDFLFVRREKSVHQNWLLQLSVDVGTQIFVNAPCSAIRADNKMLQLKAACDVGLSPPKSYFGSSIDRVKEAFGNTRNLVIKPFEPFSWRYADGRTRCAFASRASVRLLDNYEAGTILAAPAIFQEEIVKEFDVRAFVFGDQIHAYKIHQTSGRLDSREDLTDSKVTTISKMNLPVDVQQKIGLLMSRMGVEVACMDLVPDRNGEYHFLDLNPSGNWLFLESKVPDSSLLSKFCSYLASRAGAQLLQEPPSYADYRASVDFGVMQDRINLLGAKFSTRQRNDQWVEQS</sequence>
<name>A0A498CR20_9GAMM</name>
<dbReference type="AlphaFoldDB" id="A0A498CR20"/>
<reference evidence="1 2" key="1">
    <citation type="submission" date="2018-10" db="EMBL/GenBank/DDBJ databases">
        <title>Comparative analysis of microorganisms from saline springs in Andes Mountain Range, Colombia.</title>
        <authorList>
            <person name="Rubin E."/>
        </authorList>
    </citation>
    <scope>NUCLEOTIDE SEQUENCE [LARGE SCALE GENOMIC DNA]</scope>
    <source>
        <strain evidence="1 2">USBA GBX 843</strain>
    </source>
</reference>
<accession>A0A498CR20</accession>